<dbReference type="Proteomes" id="UP000652761">
    <property type="component" value="Unassembled WGS sequence"/>
</dbReference>
<organism evidence="1 2">
    <name type="scientific">Colocasia esculenta</name>
    <name type="common">Wild taro</name>
    <name type="synonym">Arum esculentum</name>
    <dbReference type="NCBI Taxonomy" id="4460"/>
    <lineage>
        <taxon>Eukaryota</taxon>
        <taxon>Viridiplantae</taxon>
        <taxon>Streptophyta</taxon>
        <taxon>Embryophyta</taxon>
        <taxon>Tracheophyta</taxon>
        <taxon>Spermatophyta</taxon>
        <taxon>Magnoliopsida</taxon>
        <taxon>Liliopsida</taxon>
        <taxon>Araceae</taxon>
        <taxon>Aroideae</taxon>
        <taxon>Colocasieae</taxon>
        <taxon>Colocasia</taxon>
    </lineage>
</organism>
<comment type="caution">
    <text evidence="1">The sequence shown here is derived from an EMBL/GenBank/DDBJ whole genome shotgun (WGS) entry which is preliminary data.</text>
</comment>
<evidence type="ECO:0000313" key="2">
    <source>
        <dbReference type="Proteomes" id="UP000652761"/>
    </source>
</evidence>
<evidence type="ECO:0000313" key="1">
    <source>
        <dbReference type="EMBL" id="MQL77240.1"/>
    </source>
</evidence>
<dbReference type="EMBL" id="NMUH01000339">
    <property type="protein sequence ID" value="MQL77240.1"/>
    <property type="molecule type" value="Genomic_DNA"/>
</dbReference>
<accession>A0A843U5G9</accession>
<sequence length="249" mass="28179">MDLQTYSEMVRKELLLEDSLAIAENIKNNMIKKEQGTMSKRPPAVVGTKRPMGQVGNQQVRKFKDGGYLQAPINKEPCKHCDKTSHKSKNCWKALGRCLRYVRKQINNHTKDTRNLSWFGPSHMEVLRPVPKQPLGISLTNGTVPLKDLTTPSTPAGLLLFPGQEGSPLLLQAQKQTSWYKPQCGSARHKLLARFYTAYSPTAGQDVFLIKERTVLRVLQEWPLPKNSQQKFSPRITISIGRMEKREGA</sequence>
<name>A0A843U5G9_COLES</name>
<dbReference type="AlphaFoldDB" id="A0A843U5G9"/>
<proteinExistence type="predicted"/>
<gene>
    <name evidence="1" type="ORF">Taro_009649</name>
</gene>
<reference evidence="1" key="1">
    <citation type="submission" date="2017-07" db="EMBL/GenBank/DDBJ databases">
        <title>Taro Niue Genome Assembly and Annotation.</title>
        <authorList>
            <person name="Atibalentja N."/>
            <person name="Keating K."/>
            <person name="Fields C.J."/>
        </authorList>
    </citation>
    <scope>NUCLEOTIDE SEQUENCE</scope>
    <source>
        <strain evidence="1">Niue_2</strain>
        <tissue evidence="1">Leaf</tissue>
    </source>
</reference>
<keyword evidence="2" id="KW-1185">Reference proteome</keyword>
<protein>
    <submittedName>
        <fullName evidence="1">Uncharacterized protein</fullName>
    </submittedName>
</protein>